<dbReference type="PANTHER" id="PTHR12128:SF66">
    <property type="entry name" value="4-HYDROXY-2-OXOGLUTARATE ALDOLASE, MITOCHONDRIAL"/>
    <property type="match status" value="1"/>
</dbReference>
<evidence type="ECO:0000256" key="13">
    <source>
        <dbReference type="PIRNR" id="PIRNR001365"/>
    </source>
</evidence>
<keyword evidence="8 12" id="KW-0457">Lysine biosynthesis</keyword>
<dbReference type="Proteomes" id="UP000025171">
    <property type="component" value="Unassembled WGS sequence"/>
</dbReference>
<comment type="catalytic activity">
    <reaction evidence="11 12">
        <text>L-aspartate 4-semialdehyde + pyruvate = (2S,4S)-4-hydroxy-2,3,4,5-tetrahydrodipicolinate + H2O + H(+)</text>
        <dbReference type="Rhea" id="RHEA:34171"/>
        <dbReference type="ChEBI" id="CHEBI:15361"/>
        <dbReference type="ChEBI" id="CHEBI:15377"/>
        <dbReference type="ChEBI" id="CHEBI:15378"/>
        <dbReference type="ChEBI" id="CHEBI:67139"/>
        <dbReference type="ChEBI" id="CHEBI:537519"/>
        <dbReference type="EC" id="4.3.3.7"/>
    </reaction>
</comment>
<dbReference type="NCBIfam" id="TIGR00674">
    <property type="entry name" value="dapA"/>
    <property type="match status" value="1"/>
</dbReference>
<dbReference type="PATRIC" id="fig|1280950.3.peg.2675"/>
<dbReference type="PIRSF" id="PIRSF001365">
    <property type="entry name" value="DHDPS"/>
    <property type="match status" value="1"/>
</dbReference>
<feature type="site" description="Part of a proton relay during catalysis" evidence="12">
    <location>
        <position position="106"/>
    </location>
</feature>
<dbReference type="GO" id="GO:0005829">
    <property type="term" value="C:cytosol"/>
    <property type="evidence" value="ECO:0007669"/>
    <property type="project" value="TreeGrafter"/>
</dbReference>
<dbReference type="SUPFAM" id="SSF51569">
    <property type="entry name" value="Aldolase"/>
    <property type="match status" value="1"/>
</dbReference>
<evidence type="ECO:0000256" key="1">
    <source>
        <dbReference type="ARBA" id="ARBA00003294"/>
    </source>
</evidence>
<dbReference type="AlphaFoldDB" id="A0A059FJJ5"/>
<dbReference type="GO" id="GO:0019877">
    <property type="term" value="P:diaminopimelate biosynthetic process"/>
    <property type="evidence" value="ECO:0007669"/>
    <property type="project" value="UniProtKB-UniRule"/>
</dbReference>
<comment type="subcellular location">
    <subcellularLocation>
        <location evidence="12">Cytoplasm</location>
    </subcellularLocation>
</comment>
<evidence type="ECO:0000256" key="3">
    <source>
        <dbReference type="ARBA" id="ARBA00007592"/>
    </source>
</evidence>
<evidence type="ECO:0000256" key="12">
    <source>
        <dbReference type="HAMAP-Rule" id="MF_00418"/>
    </source>
</evidence>
<comment type="subunit">
    <text evidence="12">Homotetramer; dimer of dimers.</text>
</comment>
<protein>
    <recommendedName>
        <fullName evidence="4 12">4-hydroxy-tetrahydrodipicolinate synthase</fullName>
        <shortName evidence="12">HTPA synthase</shortName>
        <ecNumber evidence="4 12">4.3.3.7</ecNumber>
    </recommendedName>
</protein>
<dbReference type="Gene3D" id="3.20.20.70">
    <property type="entry name" value="Aldolase class I"/>
    <property type="match status" value="1"/>
</dbReference>
<evidence type="ECO:0000256" key="4">
    <source>
        <dbReference type="ARBA" id="ARBA00012086"/>
    </source>
</evidence>
<proteinExistence type="inferred from homology"/>
<dbReference type="RefSeq" id="WP_035617809.1">
    <property type="nucleotide sequence ID" value="NZ_ARYK01000006.1"/>
</dbReference>
<dbReference type="HAMAP" id="MF_00418">
    <property type="entry name" value="DapA"/>
    <property type="match status" value="1"/>
</dbReference>
<dbReference type="OrthoDB" id="9782828at2"/>
<dbReference type="eggNOG" id="COG0329">
    <property type="taxonomic scope" value="Bacteria"/>
</dbReference>
<keyword evidence="10 12" id="KW-0704">Schiff base</keyword>
<feature type="site" description="Part of a proton relay during catalysis" evidence="12">
    <location>
        <position position="43"/>
    </location>
</feature>
<dbReference type="InterPro" id="IPR002220">
    <property type="entry name" value="DapA-like"/>
</dbReference>
<evidence type="ECO:0000256" key="9">
    <source>
        <dbReference type="ARBA" id="ARBA00023239"/>
    </source>
</evidence>
<comment type="pathway">
    <text evidence="2 12">Amino-acid biosynthesis; L-lysine biosynthesis via DAP pathway; (S)-tetrahydrodipicolinate from L-aspartate: step 3/4.</text>
</comment>
<evidence type="ECO:0000256" key="7">
    <source>
        <dbReference type="ARBA" id="ARBA00022915"/>
    </source>
</evidence>
<keyword evidence="6 12" id="KW-0028">Amino-acid biosynthesis</keyword>
<evidence type="ECO:0000256" key="5">
    <source>
        <dbReference type="ARBA" id="ARBA00022490"/>
    </source>
</evidence>
<dbReference type="EC" id="4.3.3.7" evidence="4 12"/>
<dbReference type="EMBL" id="ARYK01000006">
    <property type="protein sequence ID" value="KCZ90835.1"/>
    <property type="molecule type" value="Genomic_DNA"/>
</dbReference>
<sequence length="292" mass="29853">MFHGSIPALVTPFKNGAVDRDAFASLVERQIAGGSSALVPVGTTGETSTLSIEEHKAVVTLCVEVAAGRVPVIAGAGSNATDEAIHLVQHAKAVGADAALVVCPYYNRPDQAGLEAHFRAINDAVALPVLLYNVPGRTIVDLLPATVARLAQLPNIVGIKDASGDVARVSQHAALVGDAQFVQLSGEDPNALGHMAMGGAGCISVTANVAPDICAAMHAAFRAGDLAGARAIERKLIALHKAMFCAPSPGPAKYALSRLGLCQPDVRLPITEPDAAACETIDAAMALAGIRP</sequence>
<keyword evidence="9 12" id="KW-0456">Lyase</keyword>
<comment type="caution">
    <text evidence="16">The sequence shown here is derived from an EMBL/GenBank/DDBJ whole genome shotgun (WGS) entry which is preliminary data.</text>
</comment>
<dbReference type="UniPathway" id="UPA00034">
    <property type="reaction ID" value="UER00017"/>
</dbReference>
<dbReference type="PROSITE" id="PS00666">
    <property type="entry name" value="DHDPS_2"/>
    <property type="match status" value="1"/>
</dbReference>
<dbReference type="PRINTS" id="PR00146">
    <property type="entry name" value="DHPICSNTHASE"/>
</dbReference>
<evidence type="ECO:0000313" key="16">
    <source>
        <dbReference type="EMBL" id="KCZ90835.1"/>
    </source>
</evidence>
<feature type="binding site" evidence="12 15">
    <location>
        <position position="44"/>
    </location>
    <ligand>
        <name>pyruvate</name>
        <dbReference type="ChEBI" id="CHEBI:15361"/>
    </ligand>
</feature>
<gene>
    <name evidence="12" type="primary">dapA</name>
    <name evidence="16" type="ORF">HJO_13326</name>
</gene>
<feature type="binding site" evidence="12 15">
    <location>
        <position position="203"/>
    </location>
    <ligand>
        <name>pyruvate</name>
        <dbReference type="ChEBI" id="CHEBI:15361"/>
    </ligand>
</feature>
<organism evidence="16 17">
    <name type="scientific">Hyphomonas johnsonii MHS-2</name>
    <dbReference type="NCBI Taxonomy" id="1280950"/>
    <lineage>
        <taxon>Bacteria</taxon>
        <taxon>Pseudomonadati</taxon>
        <taxon>Pseudomonadota</taxon>
        <taxon>Alphaproteobacteria</taxon>
        <taxon>Hyphomonadales</taxon>
        <taxon>Hyphomonadaceae</taxon>
        <taxon>Hyphomonas</taxon>
    </lineage>
</organism>
<evidence type="ECO:0000256" key="11">
    <source>
        <dbReference type="ARBA" id="ARBA00047836"/>
    </source>
</evidence>
<dbReference type="PANTHER" id="PTHR12128">
    <property type="entry name" value="DIHYDRODIPICOLINATE SYNTHASE"/>
    <property type="match status" value="1"/>
</dbReference>
<comment type="caution">
    <text evidence="12">Was originally thought to be a dihydrodipicolinate synthase (DHDPS), catalyzing the condensation of (S)-aspartate-beta-semialdehyde [(S)-ASA] and pyruvate to dihydrodipicolinate (DHDP). However, it was shown in E.coli that the product of the enzymatic reaction is not dihydrodipicolinate but in fact (4S)-4-hydroxy-2,3,4,5-tetrahydro-(2S)-dipicolinic acid (HTPA), and that the consecutive dehydration reaction leading to DHDP is not spontaneous but catalyzed by DapB.</text>
</comment>
<feature type="active site" description="Proton donor/acceptor" evidence="12 14">
    <location>
        <position position="132"/>
    </location>
</feature>
<evidence type="ECO:0000256" key="15">
    <source>
        <dbReference type="PIRSR" id="PIRSR001365-2"/>
    </source>
</evidence>
<evidence type="ECO:0000313" key="17">
    <source>
        <dbReference type="Proteomes" id="UP000025171"/>
    </source>
</evidence>
<evidence type="ECO:0000256" key="8">
    <source>
        <dbReference type="ARBA" id="ARBA00023154"/>
    </source>
</evidence>
<keyword evidence="7 12" id="KW-0220">Diaminopimelate biosynthesis</keyword>
<dbReference type="Pfam" id="PF00701">
    <property type="entry name" value="DHDPS"/>
    <property type="match status" value="1"/>
</dbReference>
<dbReference type="InterPro" id="IPR020625">
    <property type="entry name" value="Schiff_base-form_aldolases_AS"/>
</dbReference>
<dbReference type="CDD" id="cd00950">
    <property type="entry name" value="DHDPS"/>
    <property type="match status" value="1"/>
</dbReference>
<reference evidence="16 17" key="1">
    <citation type="journal article" date="2014" name="Antonie Van Leeuwenhoek">
        <title>Hyphomonas beringensis sp. nov. and Hyphomonas chukchiensis sp. nov., isolated from surface seawater of the Bering Sea and Chukchi Sea.</title>
        <authorList>
            <person name="Li C."/>
            <person name="Lai Q."/>
            <person name="Li G."/>
            <person name="Dong C."/>
            <person name="Wang J."/>
            <person name="Liao Y."/>
            <person name="Shao Z."/>
        </authorList>
    </citation>
    <scope>NUCLEOTIDE SEQUENCE [LARGE SCALE GENOMIC DNA]</scope>
    <source>
        <strain evidence="16 17">MHS-2</strain>
    </source>
</reference>
<name>A0A059FJJ5_9PROT</name>
<dbReference type="GO" id="GO:0008840">
    <property type="term" value="F:4-hydroxy-tetrahydrodipicolinate synthase activity"/>
    <property type="evidence" value="ECO:0007669"/>
    <property type="project" value="UniProtKB-UniRule"/>
</dbReference>
<dbReference type="SMART" id="SM01130">
    <property type="entry name" value="DHDPS"/>
    <property type="match status" value="1"/>
</dbReference>
<dbReference type="InterPro" id="IPR013785">
    <property type="entry name" value="Aldolase_TIM"/>
</dbReference>
<accession>A0A059FJJ5</accession>
<keyword evidence="17" id="KW-1185">Reference proteome</keyword>
<evidence type="ECO:0000256" key="14">
    <source>
        <dbReference type="PIRSR" id="PIRSR001365-1"/>
    </source>
</evidence>
<dbReference type="InterPro" id="IPR005263">
    <property type="entry name" value="DapA"/>
</dbReference>
<dbReference type="STRING" id="1280950.HJO_13326"/>
<comment type="function">
    <text evidence="1 12">Catalyzes the condensation of (S)-aspartate-beta-semialdehyde [(S)-ASA] and pyruvate to 4-hydroxy-tetrahydrodipicolinate (HTPA).</text>
</comment>
<evidence type="ECO:0000256" key="6">
    <source>
        <dbReference type="ARBA" id="ARBA00022605"/>
    </source>
</evidence>
<comment type="similarity">
    <text evidence="3 12 13">Belongs to the DapA family.</text>
</comment>
<evidence type="ECO:0000256" key="10">
    <source>
        <dbReference type="ARBA" id="ARBA00023270"/>
    </source>
</evidence>
<dbReference type="GO" id="GO:0009089">
    <property type="term" value="P:lysine biosynthetic process via diaminopimelate"/>
    <property type="evidence" value="ECO:0007669"/>
    <property type="project" value="UniProtKB-UniRule"/>
</dbReference>
<feature type="active site" description="Schiff-base intermediate with substrate" evidence="12 14">
    <location>
        <position position="160"/>
    </location>
</feature>
<keyword evidence="5 12" id="KW-0963">Cytoplasm</keyword>
<evidence type="ECO:0000256" key="2">
    <source>
        <dbReference type="ARBA" id="ARBA00005120"/>
    </source>
</evidence>